<dbReference type="InterPro" id="IPR038425">
    <property type="entry name" value="GAT_sf"/>
</dbReference>
<reference evidence="8 9" key="1">
    <citation type="journal article" date="2013" name="BMC Genomics">
        <title>Genomics-driven discovery of the pneumocandin biosynthetic gene cluster in the fungus Glarea lozoyensis.</title>
        <authorList>
            <person name="Chen L."/>
            <person name="Yue Q."/>
            <person name="Zhang X."/>
            <person name="Xiang M."/>
            <person name="Wang C."/>
            <person name="Li S."/>
            <person name="Che Y."/>
            <person name="Ortiz-Lopez F.J."/>
            <person name="Bills G.F."/>
            <person name="Liu X."/>
            <person name="An Z."/>
        </authorList>
    </citation>
    <scope>NUCLEOTIDE SEQUENCE [LARGE SCALE GENOMIC DNA]</scope>
    <source>
        <strain evidence="9">ATCC 20868 / MF5171</strain>
    </source>
</reference>
<dbReference type="PROSITE" id="PS50909">
    <property type="entry name" value="GAT"/>
    <property type="match status" value="1"/>
</dbReference>
<feature type="compositionally biased region" description="Basic and acidic residues" evidence="5">
    <location>
        <begin position="544"/>
        <end position="557"/>
    </location>
</feature>
<accession>S3CMF7</accession>
<feature type="compositionally biased region" description="Polar residues" evidence="5">
    <location>
        <begin position="525"/>
        <end position="540"/>
    </location>
</feature>
<keyword evidence="2" id="KW-0813">Transport</keyword>
<dbReference type="InterPro" id="IPR004152">
    <property type="entry name" value="GAT_dom"/>
</dbReference>
<keyword evidence="9" id="KW-1185">Reference proteome</keyword>
<dbReference type="InterPro" id="IPR008942">
    <property type="entry name" value="ENTH_VHS"/>
</dbReference>
<proteinExistence type="predicted"/>
<dbReference type="PANTHER" id="PTHR47789">
    <property type="entry name" value="LAS SEVENTEEN-BINDING PROTEIN 5"/>
    <property type="match status" value="1"/>
</dbReference>
<evidence type="ECO:0000313" key="8">
    <source>
        <dbReference type="EMBL" id="EPE26389.1"/>
    </source>
</evidence>
<dbReference type="InterPro" id="IPR045007">
    <property type="entry name" value="LSB5"/>
</dbReference>
<dbReference type="PANTHER" id="PTHR47789:SF2">
    <property type="entry name" value="VHS DOMAIN-CONTAINING PROTEIN"/>
    <property type="match status" value="1"/>
</dbReference>
<keyword evidence="3" id="KW-0653">Protein transport</keyword>
<sequence>MTTTQRAIDRHVGNAKDSAPCDPGSTNCSAEAAAAPAPTTSHSTDPAPWSLDYAVAAAYNLRLTYNLPKITPTSDDTSPISLQEFEALVAYLQLRRIRTTTEMKAMKSMNVGRMMGSLKRKPKDNDPPSAAPVLENGLDTPEANAVKNARLFCESGGPNGSGEEVLFLPSIVEACESSPGAAKEAAYTIRKFLSKDNFARPHVQYNAIMLIRILSDNPGRTFTRNMDSKFVQTVKELLRVGRDPSVKQILMETLDTFQREKANDEGCAMLNEMWKKEHERIEKILGPVGSRPVPSVANAHSQNYFARNHHTKRLPPPHELSSRIEEARTSAQLLSQTVQSTPPSELLHNELVREFADRCQSASRSVQAYMISENPAPDNDTMLTLIETNEQLNNSMNQHQRAVLSARKAMGLGNGQTPPPRTDSGFAPPPGPPPPRTDSGFAAPPGPPPPRTEPAKKNFPEVPPPGDFAPTGLPDDSEDPFADPKESKVSSQNPPFPKDQPPKLTGQFNDQLGVEPYHPGFKETPSYTGRQDSSLGNTTMHAAIIERRDSPEPRDTTVSDGYGVQPKTKAPTYKY</sequence>
<keyword evidence="4" id="KW-0175">Coiled coil</keyword>
<dbReference type="SUPFAM" id="SSF89009">
    <property type="entry name" value="GAT-like domain"/>
    <property type="match status" value="1"/>
</dbReference>
<evidence type="ECO:0000259" key="6">
    <source>
        <dbReference type="PROSITE" id="PS50179"/>
    </source>
</evidence>
<evidence type="ECO:0000259" key="7">
    <source>
        <dbReference type="PROSITE" id="PS50909"/>
    </source>
</evidence>
<protein>
    <submittedName>
        <fullName evidence="8">GAT-like protein</fullName>
    </submittedName>
</protein>
<dbReference type="GO" id="GO:0043130">
    <property type="term" value="F:ubiquitin binding"/>
    <property type="evidence" value="ECO:0007669"/>
    <property type="project" value="InterPro"/>
</dbReference>
<dbReference type="SUPFAM" id="SSF48464">
    <property type="entry name" value="ENTH/VHS domain"/>
    <property type="match status" value="1"/>
</dbReference>
<dbReference type="KEGG" id="glz:GLAREA_02302"/>
<gene>
    <name evidence="8" type="ORF">GLAREA_02302</name>
</gene>
<dbReference type="STRING" id="1116229.S3CMF7"/>
<dbReference type="GeneID" id="19461359"/>
<dbReference type="GO" id="GO:0051666">
    <property type="term" value="P:actin cortical patch localization"/>
    <property type="evidence" value="ECO:0007669"/>
    <property type="project" value="TreeGrafter"/>
</dbReference>
<evidence type="ECO:0000256" key="5">
    <source>
        <dbReference type="SAM" id="MobiDB-lite"/>
    </source>
</evidence>
<name>S3CMF7_GLAL2</name>
<dbReference type="GO" id="GO:0006897">
    <property type="term" value="P:endocytosis"/>
    <property type="evidence" value="ECO:0007669"/>
    <property type="project" value="InterPro"/>
</dbReference>
<evidence type="ECO:0000256" key="3">
    <source>
        <dbReference type="ARBA" id="ARBA00022927"/>
    </source>
</evidence>
<dbReference type="Pfam" id="PF03127">
    <property type="entry name" value="GAT"/>
    <property type="match status" value="1"/>
</dbReference>
<evidence type="ECO:0000256" key="2">
    <source>
        <dbReference type="ARBA" id="ARBA00022448"/>
    </source>
</evidence>
<evidence type="ECO:0000256" key="1">
    <source>
        <dbReference type="ARBA" id="ARBA00011446"/>
    </source>
</evidence>
<organism evidence="8 9">
    <name type="scientific">Glarea lozoyensis (strain ATCC 20868 / MF5171)</name>
    <dbReference type="NCBI Taxonomy" id="1116229"/>
    <lineage>
        <taxon>Eukaryota</taxon>
        <taxon>Fungi</taxon>
        <taxon>Dikarya</taxon>
        <taxon>Ascomycota</taxon>
        <taxon>Pezizomycotina</taxon>
        <taxon>Leotiomycetes</taxon>
        <taxon>Helotiales</taxon>
        <taxon>Helotiaceae</taxon>
        <taxon>Glarea</taxon>
    </lineage>
</organism>
<dbReference type="GO" id="GO:0035091">
    <property type="term" value="F:phosphatidylinositol binding"/>
    <property type="evidence" value="ECO:0007669"/>
    <property type="project" value="InterPro"/>
</dbReference>
<dbReference type="OrthoDB" id="5393057at2759"/>
<dbReference type="EMBL" id="KE145370">
    <property type="protein sequence ID" value="EPE26389.1"/>
    <property type="molecule type" value="Genomic_DNA"/>
</dbReference>
<dbReference type="RefSeq" id="XP_008085579.1">
    <property type="nucleotide sequence ID" value="XM_008087388.1"/>
</dbReference>
<evidence type="ECO:0000256" key="4">
    <source>
        <dbReference type="SAM" id="Coils"/>
    </source>
</evidence>
<dbReference type="GO" id="GO:0015031">
    <property type="term" value="P:protein transport"/>
    <property type="evidence" value="ECO:0007669"/>
    <property type="project" value="UniProtKB-KW"/>
</dbReference>
<evidence type="ECO:0000313" key="9">
    <source>
        <dbReference type="Proteomes" id="UP000016922"/>
    </source>
</evidence>
<feature type="region of interest" description="Disordered" evidence="5">
    <location>
        <begin position="1"/>
        <end position="46"/>
    </location>
</feature>
<dbReference type="Proteomes" id="UP000016922">
    <property type="component" value="Unassembled WGS sequence"/>
</dbReference>
<dbReference type="OMA" id="KPSWQYN"/>
<dbReference type="PROSITE" id="PS50179">
    <property type="entry name" value="VHS"/>
    <property type="match status" value="1"/>
</dbReference>
<feature type="region of interest" description="Disordered" evidence="5">
    <location>
        <begin position="410"/>
        <end position="575"/>
    </location>
</feature>
<comment type="subunit">
    <text evidence="1">Component of the ESCRT-0 complex composed of HSE1 and VPS27.</text>
</comment>
<feature type="domain" description="GAT" evidence="7">
    <location>
        <begin position="315"/>
        <end position="404"/>
    </location>
</feature>
<feature type="compositionally biased region" description="Low complexity" evidence="5">
    <location>
        <begin position="25"/>
        <end position="46"/>
    </location>
</feature>
<dbReference type="eggNOG" id="ENOG502S1ZS">
    <property type="taxonomic scope" value="Eukaryota"/>
</dbReference>
<dbReference type="GO" id="GO:0007034">
    <property type="term" value="P:vacuolar transport"/>
    <property type="evidence" value="ECO:0007669"/>
    <property type="project" value="UniProtKB-ARBA"/>
</dbReference>
<dbReference type="HOGENOM" id="CLU_031989_1_0_1"/>
<dbReference type="Gene3D" id="1.20.58.160">
    <property type="match status" value="1"/>
</dbReference>
<feature type="coiled-coil region" evidence="4">
    <location>
        <begin position="382"/>
        <end position="409"/>
    </location>
</feature>
<dbReference type="GO" id="GO:0030479">
    <property type="term" value="C:actin cortical patch"/>
    <property type="evidence" value="ECO:0007669"/>
    <property type="project" value="TreeGrafter"/>
</dbReference>
<feature type="domain" description="VHS" evidence="6">
    <location>
        <begin position="171"/>
        <end position="276"/>
    </location>
</feature>
<dbReference type="InterPro" id="IPR002014">
    <property type="entry name" value="VHS_dom"/>
</dbReference>
<dbReference type="GO" id="GO:0007015">
    <property type="term" value="P:actin filament organization"/>
    <property type="evidence" value="ECO:0007669"/>
    <property type="project" value="InterPro"/>
</dbReference>
<dbReference type="CDD" id="cd21383">
    <property type="entry name" value="GAT_GGA_Tom1-like"/>
    <property type="match status" value="1"/>
</dbReference>
<feature type="region of interest" description="Disordered" evidence="5">
    <location>
        <begin position="117"/>
        <end position="137"/>
    </location>
</feature>
<dbReference type="Gene3D" id="1.25.40.90">
    <property type="match status" value="1"/>
</dbReference>
<dbReference type="AlphaFoldDB" id="S3CMF7"/>
<feature type="compositionally biased region" description="Pro residues" evidence="5">
    <location>
        <begin position="417"/>
        <end position="436"/>
    </location>
</feature>